<organism evidence="2 3">
    <name type="scientific">Thermomonospora umbrina</name>
    <dbReference type="NCBI Taxonomy" id="111806"/>
    <lineage>
        <taxon>Bacteria</taxon>
        <taxon>Bacillati</taxon>
        <taxon>Actinomycetota</taxon>
        <taxon>Actinomycetes</taxon>
        <taxon>Streptosporangiales</taxon>
        <taxon>Thermomonosporaceae</taxon>
        <taxon>Thermomonospora</taxon>
    </lineage>
</organism>
<protein>
    <submittedName>
        <fullName evidence="2">Sugar lactone lactonase YvrE</fullName>
    </submittedName>
</protein>
<evidence type="ECO:0000313" key="3">
    <source>
        <dbReference type="Proteomes" id="UP000256661"/>
    </source>
</evidence>
<name>A0A3D9SM45_9ACTN</name>
<dbReference type="Proteomes" id="UP000256661">
    <property type="component" value="Unassembled WGS sequence"/>
</dbReference>
<evidence type="ECO:0000313" key="2">
    <source>
        <dbReference type="EMBL" id="REE96992.1"/>
    </source>
</evidence>
<dbReference type="SUPFAM" id="SSF63829">
    <property type="entry name" value="Calcium-dependent phosphotriesterase"/>
    <property type="match status" value="1"/>
</dbReference>
<dbReference type="EMBL" id="QTTT01000001">
    <property type="protein sequence ID" value="REE96992.1"/>
    <property type="molecule type" value="Genomic_DNA"/>
</dbReference>
<dbReference type="PANTHER" id="PTHR31460">
    <property type="match status" value="1"/>
</dbReference>
<dbReference type="RefSeq" id="WP_147312274.1">
    <property type="nucleotide sequence ID" value="NZ_QTTT01000001.1"/>
</dbReference>
<dbReference type="InterPro" id="IPR053224">
    <property type="entry name" value="Sensory_adhesion_molecule"/>
</dbReference>
<evidence type="ECO:0000256" key="1">
    <source>
        <dbReference type="SAM" id="SignalP"/>
    </source>
</evidence>
<accession>A0A3D9SM45</accession>
<dbReference type="AlphaFoldDB" id="A0A3D9SM45"/>
<gene>
    <name evidence="2" type="ORF">DFJ69_2446</name>
</gene>
<keyword evidence="1" id="KW-0732">Signal</keyword>
<feature type="chain" id="PRO_5017665897" evidence="1">
    <location>
        <begin position="29"/>
        <end position="329"/>
    </location>
</feature>
<proteinExistence type="predicted"/>
<dbReference type="Gene3D" id="2.120.10.30">
    <property type="entry name" value="TolB, C-terminal domain"/>
    <property type="match status" value="1"/>
</dbReference>
<sequence length="329" mass="34719">MSSLLSRRSAAGALAVLTLVALPLPSAAASHDVPGDLITGHAPSLHPEDIAYDPTRRAFIVGSLRHGTVSVVRPDGSVRTLVNDPALVSSVGIHVDARRGRLLVANSDIGVSTKSSPQTQERLAGLGVYDLRTGRRLHYVDLGAVAGDGARHLANDIAVAPDGTAYVTDSFAPVVYRVPLRGRAGVFVRDPRLAPEGFGANGIVWQAGGLVFSRYDNGTLWRVSARNPSTLRRVAMELTLPGADGLTVRPDGALLVVTNALDGKGVDAVFTLRPSKGWRRATVVLRQDSPEPAPTTAAIGSDGRPYVLSGRIDLLLGGRPGDLFTIRRF</sequence>
<dbReference type="PANTHER" id="PTHR31460:SF3">
    <property type="entry name" value="MESOCENTIN"/>
    <property type="match status" value="1"/>
</dbReference>
<keyword evidence="3" id="KW-1185">Reference proteome</keyword>
<comment type="caution">
    <text evidence="2">The sequence shown here is derived from an EMBL/GenBank/DDBJ whole genome shotgun (WGS) entry which is preliminary data.</text>
</comment>
<dbReference type="InterPro" id="IPR011042">
    <property type="entry name" value="6-blade_b-propeller_TolB-like"/>
</dbReference>
<feature type="signal peptide" evidence="1">
    <location>
        <begin position="1"/>
        <end position="28"/>
    </location>
</feature>
<reference evidence="2 3" key="1">
    <citation type="submission" date="2018-08" db="EMBL/GenBank/DDBJ databases">
        <title>Sequencing the genomes of 1000 actinobacteria strains.</title>
        <authorList>
            <person name="Klenk H.-P."/>
        </authorList>
    </citation>
    <scope>NUCLEOTIDE SEQUENCE [LARGE SCALE GENOMIC DNA]</scope>
    <source>
        <strain evidence="2 3">DSM 43927</strain>
    </source>
</reference>
<dbReference type="OrthoDB" id="504981at2"/>